<comment type="subcellular location">
    <subcellularLocation>
        <location evidence="1">Mitochondrion inner membrane</location>
        <topology evidence="1">Multi-pass membrane protein</topology>
    </subcellularLocation>
</comment>
<keyword evidence="4" id="KW-0050">Antiport</keyword>
<dbReference type="InterPro" id="IPR023395">
    <property type="entry name" value="MCP_dom_sf"/>
</dbReference>
<evidence type="ECO:0000256" key="9">
    <source>
        <dbReference type="ARBA" id="ARBA00022737"/>
    </source>
</evidence>
<keyword evidence="3" id="KW-0813">Transport</keyword>
<evidence type="ECO:0000256" key="5">
    <source>
        <dbReference type="ARBA" id="ARBA00022603"/>
    </source>
</evidence>
<dbReference type="SUPFAM" id="SSF103506">
    <property type="entry name" value="Mitochondrial carrier"/>
    <property type="match status" value="1"/>
</dbReference>
<evidence type="ECO:0000256" key="2">
    <source>
        <dbReference type="ARBA" id="ARBA00006375"/>
    </source>
</evidence>
<dbReference type="FunFam" id="3.90.950.10:FF:000020">
    <property type="entry name" value="Probable bifunctional dTTP/UTP pyrophosphatase/methyltransferase protein"/>
    <property type="match status" value="1"/>
</dbReference>
<reference evidence="21 22" key="1">
    <citation type="submission" date="2019-10" db="EMBL/GenBank/DDBJ databases">
        <title>Chromosome-level genome assembly of Tarim red deer.</title>
        <authorList>
            <person name="Ba H."/>
        </authorList>
    </citation>
    <scope>NUCLEOTIDE SEQUENCE [LARGE SCALE GENOMIC DNA]</scope>
    <source>
        <strain evidence="21">CEY-2017</strain>
        <tissue evidence="21">Blood</tissue>
    </source>
</reference>
<keyword evidence="10" id="KW-0999">Mitochondrion inner membrane</keyword>
<evidence type="ECO:0000256" key="6">
    <source>
        <dbReference type="ARBA" id="ARBA00022679"/>
    </source>
</evidence>
<keyword evidence="9" id="KW-0677">Repeat</keyword>
<dbReference type="Gene3D" id="3.90.950.10">
    <property type="match status" value="1"/>
</dbReference>
<dbReference type="EMBL" id="WMHW01000037">
    <property type="protein sequence ID" value="KAF4008047.1"/>
    <property type="molecule type" value="Genomic_DNA"/>
</dbReference>
<evidence type="ECO:0000256" key="18">
    <source>
        <dbReference type="SAM" id="Phobius"/>
    </source>
</evidence>
<dbReference type="Gene3D" id="3.40.50.150">
    <property type="entry name" value="Vaccinia Virus protein VP39"/>
    <property type="match status" value="1"/>
</dbReference>
<feature type="transmembrane region" description="Helical" evidence="18">
    <location>
        <begin position="784"/>
        <end position="804"/>
    </location>
</feature>
<feature type="repeat" description="Solcar" evidence="16">
    <location>
        <begin position="785"/>
        <end position="870"/>
    </location>
</feature>
<dbReference type="GO" id="GO:0032259">
    <property type="term" value="P:methylation"/>
    <property type="evidence" value="ECO:0007669"/>
    <property type="project" value="UniProtKB-KW"/>
</dbReference>
<evidence type="ECO:0000256" key="13">
    <source>
        <dbReference type="ARBA" id="ARBA00023128"/>
    </source>
</evidence>
<keyword evidence="11" id="KW-0378">Hydrolase</keyword>
<dbReference type="PANTHER" id="PTHR45635:SF13">
    <property type="entry name" value="ADP_ATP TRANSLOCASE 3"/>
    <property type="match status" value="1"/>
</dbReference>
<accession>A0A833WGC3</accession>
<dbReference type="Pfam" id="PF08100">
    <property type="entry name" value="Dimerisation"/>
    <property type="match status" value="1"/>
</dbReference>
<organism evidence="21 22">
    <name type="scientific">Cervus hanglu yarkandensis</name>
    <name type="common">Yarkand deer</name>
    <dbReference type="NCBI Taxonomy" id="84702"/>
    <lineage>
        <taxon>Eukaryota</taxon>
        <taxon>Metazoa</taxon>
        <taxon>Chordata</taxon>
        <taxon>Craniata</taxon>
        <taxon>Vertebrata</taxon>
        <taxon>Euteleostomi</taxon>
        <taxon>Mammalia</taxon>
        <taxon>Eutheria</taxon>
        <taxon>Laurasiatheria</taxon>
        <taxon>Artiodactyla</taxon>
        <taxon>Ruminantia</taxon>
        <taxon>Pecora</taxon>
        <taxon>Cervidae</taxon>
        <taxon>Cervinae</taxon>
        <taxon>Cervus</taxon>
    </lineage>
</organism>
<feature type="domain" description="O-methyltransferase dimerisation" evidence="20">
    <location>
        <begin position="290"/>
        <end position="365"/>
    </location>
</feature>
<feature type="domain" description="O-methyltransferase C-terminal" evidence="19">
    <location>
        <begin position="410"/>
        <end position="500"/>
    </location>
</feature>
<dbReference type="PANTHER" id="PTHR45635">
    <property type="entry name" value="ADP,ATP CARRIER PROTEIN 1-RELATED-RELATED"/>
    <property type="match status" value="1"/>
</dbReference>
<dbReference type="Gene3D" id="1.10.10.10">
    <property type="entry name" value="Winged helix-like DNA-binding domain superfamily/Winged helix DNA-binding domain"/>
    <property type="match status" value="1"/>
</dbReference>
<evidence type="ECO:0000256" key="7">
    <source>
        <dbReference type="ARBA" id="ARBA00022691"/>
    </source>
</evidence>
<dbReference type="InterPro" id="IPR012967">
    <property type="entry name" value="COMT_dimerisation"/>
</dbReference>
<dbReference type="Proteomes" id="UP000631465">
    <property type="component" value="Unassembled WGS sequence"/>
</dbReference>
<dbReference type="SUPFAM" id="SSF52972">
    <property type="entry name" value="ITPase-like"/>
    <property type="match status" value="1"/>
</dbReference>
<dbReference type="HAMAP" id="MF_00528">
    <property type="entry name" value="Maf"/>
    <property type="match status" value="1"/>
</dbReference>
<dbReference type="GO" id="GO:0046983">
    <property type="term" value="F:protein dimerization activity"/>
    <property type="evidence" value="ECO:0007669"/>
    <property type="project" value="InterPro"/>
</dbReference>
<dbReference type="Pfam" id="PF00891">
    <property type="entry name" value="Methyltransf_2"/>
    <property type="match status" value="1"/>
</dbReference>
<dbReference type="NCBIfam" id="TIGR00172">
    <property type="entry name" value="maf"/>
    <property type="match status" value="1"/>
</dbReference>
<evidence type="ECO:0000256" key="17">
    <source>
        <dbReference type="SAM" id="MobiDB-lite"/>
    </source>
</evidence>
<evidence type="ECO:0000256" key="10">
    <source>
        <dbReference type="ARBA" id="ARBA00022792"/>
    </source>
</evidence>
<evidence type="ECO:0000256" key="3">
    <source>
        <dbReference type="ARBA" id="ARBA00022448"/>
    </source>
</evidence>
<name>A0A833WGC3_9CERV</name>
<dbReference type="InterPro" id="IPR003697">
    <property type="entry name" value="Maf-like"/>
</dbReference>
<evidence type="ECO:0000256" key="11">
    <source>
        <dbReference type="ARBA" id="ARBA00022801"/>
    </source>
</evidence>
<comment type="catalytic activity">
    <reaction evidence="15">
        <text>H(+)(in) = H(+)(out)</text>
        <dbReference type="Rhea" id="RHEA:34979"/>
        <dbReference type="ChEBI" id="CHEBI:15378"/>
    </reaction>
</comment>
<keyword evidence="13" id="KW-0496">Mitochondrion</keyword>
<dbReference type="GO" id="GO:1901029">
    <property type="term" value="P:negative regulation of mitochondrial outer membrane permeabilization involved in apoptotic signaling pathway"/>
    <property type="evidence" value="ECO:0007669"/>
    <property type="project" value="TreeGrafter"/>
</dbReference>
<dbReference type="InterPro" id="IPR029001">
    <property type="entry name" value="ITPase-like_fam"/>
</dbReference>
<keyword evidence="12 18" id="KW-1133">Transmembrane helix</keyword>
<evidence type="ECO:0000256" key="1">
    <source>
        <dbReference type="ARBA" id="ARBA00004448"/>
    </source>
</evidence>
<dbReference type="GO" id="GO:0140021">
    <property type="term" value="P:mitochondrial ADP transmembrane transport"/>
    <property type="evidence" value="ECO:0007669"/>
    <property type="project" value="InterPro"/>
</dbReference>
<dbReference type="PROSITE" id="PS50920">
    <property type="entry name" value="SOLCAR"/>
    <property type="match status" value="3"/>
</dbReference>
<dbReference type="InterPro" id="IPR029063">
    <property type="entry name" value="SAM-dependent_MTases_sf"/>
</dbReference>
<evidence type="ECO:0000259" key="19">
    <source>
        <dbReference type="Pfam" id="PF00891"/>
    </source>
</evidence>
<dbReference type="GO" id="GO:0047429">
    <property type="term" value="F:nucleoside triphosphate diphosphatase activity"/>
    <property type="evidence" value="ECO:0007669"/>
    <property type="project" value="InterPro"/>
</dbReference>
<comment type="caution">
    <text evidence="21">The sequence shown here is derived from an EMBL/GenBank/DDBJ whole genome shotgun (WGS) entry which is preliminary data.</text>
</comment>
<dbReference type="Gene3D" id="1.50.40.10">
    <property type="entry name" value="Mitochondrial carrier domain"/>
    <property type="match status" value="1"/>
</dbReference>
<protein>
    <submittedName>
        <fullName evidence="21">Uncharacterized protein</fullName>
    </submittedName>
</protein>
<keyword evidence="7" id="KW-0949">S-adenosyl-L-methionine</keyword>
<gene>
    <name evidence="21" type="ORF">G4228_019593</name>
</gene>
<keyword evidence="22" id="KW-1185">Reference proteome</keyword>
<feature type="region of interest" description="Disordered" evidence="17">
    <location>
        <begin position="237"/>
        <end position="276"/>
    </location>
</feature>
<dbReference type="PROSITE" id="PS51683">
    <property type="entry name" value="SAM_OMT_II"/>
    <property type="match status" value="1"/>
</dbReference>
<dbReference type="AlphaFoldDB" id="A0A833WGC3"/>
<evidence type="ECO:0000256" key="16">
    <source>
        <dbReference type="PROSITE-ProRule" id="PRU00282"/>
    </source>
</evidence>
<dbReference type="GO" id="GO:0005471">
    <property type="term" value="F:ATP:ADP antiporter activity"/>
    <property type="evidence" value="ECO:0007669"/>
    <property type="project" value="InterPro"/>
</dbReference>
<feature type="repeat" description="Solcar" evidence="16">
    <location>
        <begin position="684"/>
        <end position="774"/>
    </location>
</feature>
<evidence type="ECO:0000259" key="20">
    <source>
        <dbReference type="Pfam" id="PF08100"/>
    </source>
</evidence>
<dbReference type="CDD" id="cd00555">
    <property type="entry name" value="Maf"/>
    <property type="match status" value="1"/>
</dbReference>
<evidence type="ECO:0000256" key="12">
    <source>
        <dbReference type="ARBA" id="ARBA00022989"/>
    </source>
</evidence>
<dbReference type="GO" id="GO:0008171">
    <property type="term" value="F:O-methyltransferase activity"/>
    <property type="evidence" value="ECO:0007669"/>
    <property type="project" value="InterPro"/>
</dbReference>
<evidence type="ECO:0000313" key="21">
    <source>
        <dbReference type="EMBL" id="KAF4008047.1"/>
    </source>
</evidence>
<evidence type="ECO:0000313" key="22">
    <source>
        <dbReference type="Proteomes" id="UP000631465"/>
    </source>
</evidence>
<dbReference type="InterPro" id="IPR018108">
    <property type="entry name" value="MCP_transmembrane"/>
</dbReference>
<dbReference type="InterPro" id="IPR036390">
    <property type="entry name" value="WH_DNA-bd_sf"/>
</dbReference>
<dbReference type="InterPro" id="IPR001077">
    <property type="entry name" value="COMT_C"/>
</dbReference>
<dbReference type="SUPFAM" id="SSF46785">
    <property type="entry name" value="Winged helix' DNA-binding domain"/>
    <property type="match status" value="1"/>
</dbReference>
<dbReference type="PRINTS" id="PR00927">
    <property type="entry name" value="ADPTRNSLCASE"/>
</dbReference>
<evidence type="ECO:0000256" key="14">
    <source>
        <dbReference type="ARBA" id="ARBA00023136"/>
    </source>
</evidence>
<dbReference type="Pfam" id="PF02545">
    <property type="entry name" value="Maf"/>
    <property type="match status" value="1"/>
</dbReference>
<dbReference type="Pfam" id="PF00153">
    <property type="entry name" value="Mito_carr"/>
    <property type="match status" value="3"/>
</dbReference>
<dbReference type="InterPro" id="IPR002113">
    <property type="entry name" value="ADT_euk_type"/>
</dbReference>
<keyword evidence="5" id="KW-0489">Methyltransferase</keyword>
<comment type="similarity">
    <text evidence="2">Belongs to the mitochondrial carrier (TC 2.A.29) family.</text>
</comment>
<dbReference type="InterPro" id="IPR016461">
    <property type="entry name" value="COMT-like"/>
</dbReference>
<proteinExistence type="inferred from homology"/>
<evidence type="ECO:0000256" key="8">
    <source>
        <dbReference type="ARBA" id="ARBA00022692"/>
    </source>
</evidence>
<keyword evidence="14 16" id="KW-0472">Membrane</keyword>
<dbReference type="FunFam" id="1.10.10.10:FF:000358">
    <property type="entry name" value="Acetylserotonin O-methyltransferase"/>
    <property type="match status" value="1"/>
</dbReference>
<dbReference type="SUPFAM" id="SSF53335">
    <property type="entry name" value="S-adenosyl-L-methionine-dependent methyltransferases"/>
    <property type="match status" value="1"/>
</dbReference>
<sequence>MLLCPVIRKLQHKRVVLASSSPRRQEILSNAGLRFEVVPSRFKEKLHKASFASPQAYAVETAKQKALEPSLYFLQKDLRAPDVVIGADTIVAVGGLILEKPVDKQDAYRMLSRLSGKEHSVFTGVAVVHCCTKDGQLDTQVSEFYEETTVKFSALSEELLWEYIDSGEPMDKAGGYGIQALGGMLVEYVHGDFLNVVGFPLNRFCKELACLYHAPRDPGAPQRIHYDSIPAVDTFEDLSNVEGGGSDPAPANRGLEAGGVRPRAPGTLDAPDLNGVRDSQPPIPARLLGLMDGFKASKVLLTACRLNVFDVLKDRGPLTAADVAREIDASVDGAERLLDVCVALGLLEKAGGGYSNTETASRHLASDAELSLHGLAAYLDGPVWGAFTHLGRAVREGAAWTPEPLPQAPHKQSTEATLQFMRASHGLSKLTAHHVATAFDLSPFTSACHLQGCTGALAHKLVQEYPRLQVTVFDLPEVIELAGDFQTDARPSERVHFVPGTEQTAPPGIAESAALSLQTEFLPPSHREVRGSPGGTRRLGPGMPARPFPVISVSVSPGAGLLLAELAPVEEEDAGGAARRPPGLQILGAGRAPRGPGQYRRLLQGLGFRDVQHASKQIAADKQYKGIVDCIVRIPKEQGVLSFWRGNLANVIRYFPTQALNFAFKDKYKQIFLGGVDKHTQFWRYFAGNLASGGAAGATSLCFVYPLDFARTRLAADVGKSGSEREFKGLGDCLVKITKSDGIRGLYQGFNVSVQGIIIYRAAYFGIYDTAKGMLPDPKNTHIVVSWMIAQTVTAVAGVVSYPFDTVRRRMMMQSGRKGADIMYKGTVDCWRKILKDEGGKAFFKGAWSNVLRGMGGAFVLVLYDELKKVI</sequence>
<dbReference type="GO" id="GO:0005743">
    <property type="term" value="C:mitochondrial inner membrane"/>
    <property type="evidence" value="ECO:0007669"/>
    <property type="project" value="UniProtKB-SubCell"/>
</dbReference>
<evidence type="ECO:0000256" key="15">
    <source>
        <dbReference type="ARBA" id="ARBA00024169"/>
    </source>
</evidence>
<keyword evidence="6" id="KW-0808">Transferase</keyword>
<dbReference type="InterPro" id="IPR036388">
    <property type="entry name" value="WH-like_DNA-bd_sf"/>
</dbReference>
<evidence type="ECO:0000256" key="4">
    <source>
        <dbReference type="ARBA" id="ARBA00022449"/>
    </source>
</evidence>
<keyword evidence="8 16" id="KW-0812">Transmembrane</keyword>
<feature type="repeat" description="Solcar" evidence="16">
    <location>
        <begin position="582"/>
        <end position="671"/>
    </location>
</feature>
<dbReference type="GO" id="GO:1990544">
    <property type="term" value="P:mitochondrial ATP transmembrane transport"/>
    <property type="evidence" value="ECO:0007669"/>
    <property type="project" value="InterPro"/>
</dbReference>
<dbReference type="FunFam" id="1.50.40.10:FF:000002">
    <property type="entry name" value="Putative ADP/ATP translocase 2-like"/>
    <property type="match status" value="1"/>
</dbReference>